<dbReference type="EC" id="2.1.2.9" evidence="1"/>
<dbReference type="Pfam" id="PF00551">
    <property type="entry name" value="Formyl_trans_N"/>
    <property type="match status" value="1"/>
</dbReference>
<evidence type="ECO:0000256" key="2">
    <source>
        <dbReference type="SAM" id="SignalP"/>
    </source>
</evidence>
<keyword evidence="5" id="KW-1185">Reference proteome</keyword>
<comment type="caution">
    <text evidence="4">The sequence shown here is derived from an EMBL/GenBank/DDBJ whole genome shotgun (WGS) entry which is preliminary data.</text>
</comment>
<reference evidence="5" key="1">
    <citation type="journal article" date="2014" name="Genome Announc.">
        <title>Draft genome sequence of Colletotrichum sublineola, a destructive pathogen of cultivated sorghum.</title>
        <authorList>
            <person name="Baroncelli R."/>
            <person name="Sanz-Martin J.M."/>
            <person name="Rech G.E."/>
            <person name="Sukno S.A."/>
            <person name="Thon M.R."/>
        </authorList>
    </citation>
    <scope>NUCLEOTIDE SEQUENCE [LARGE SCALE GENOMIC DNA]</scope>
    <source>
        <strain evidence="5">TX430BB</strain>
    </source>
</reference>
<evidence type="ECO:0000256" key="1">
    <source>
        <dbReference type="ARBA" id="ARBA00012261"/>
    </source>
</evidence>
<feature type="chain" id="PRO_5001629961" description="methionyl-tRNA formyltransferase" evidence="2">
    <location>
        <begin position="18"/>
        <end position="440"/>
    </location>
</feature>
<dbReference type="CDD" id="cd08646">
    <property type="entry name" value="FMT_core_Met-tRNA-FMT_N"/>
    <property type="match status" value="1"/>
</dbReference>
<gene>
    <name evidence="4" type="ORF">CSUB01_04170</name>
</gene>
<sequence>MTWLVLRSAAFAWASVGLICRLGLRPYSATAGAGVSDPLRILFCGSDEFSCAALDALNSEKERNPGLIESLDVVVRPGKLSGRGMKKIREVPLKNLAEKLELPIHERDTFTGWQPRNDINLIVAVSFGLFVPPRLLNLAKYGGLNVHPSLLPEFRGPAPLQHTLLQRRTHTGITLQTLHHKAFDHGTVLSQTPFPGIPIPENCTTQGLHDIVTPLAAETLVNGLRKGLHVPPLKDVGWQPNEDELKQLSHAPKVTNHDRQMNWPKWTADDVVLRQRVLGPVWCSAYHHDSRKIMRLKFGDAEVVERPDRVEQYCRRRSLRKKGELAAEDVPEEDQDVGTISWVWQPEGKAQDRESMVVHRTPFFEHEDGKSLLIPSAGGSCLKLSTITVEGSRSKPAVVAISGFGTVARDEDQDGNGPGSAGDILGPSIVGDLALSILDL</sequence>
<organism evidence="4 5">
    <name type="scientific">Colletotrichum sublineola</name>
    <name type="common">Sorghum anthracnose fungus</name>
    <dbReference type="NCBI Taxonomy" id="1173701"/>
    <lineage>
        <taxon>Eukaryota</taxon>
        <taxon>Fungi</taxon>
        <taxon>Dikarya</taxon>
        <taxon>Ascomycota</taxon>
        <taxon>Pezizomycotina</taxon>
        <taxon>Sordariomycetes</taxon>
        <taxon>Hypocreomycetidae</taxon>
        <taxon>Glomerellales</taxon>
        <taxon>Glomerellaceae</taxon>
        <taxon>Colletotrichum</taxon>
        <taxon>Colletotrichum graminicola species complex</taxon>
    </lineage>
</organism>
<dbReference type="eggNOG" id="KOG3082">
    <property type="taxonomic scope" value="Eukaryota"/>
</dbReference>
<dbReference type="PANTHER" id="PTHR11138:SF5">
    <property type="entry name" value="METHIONYL-TRNA FORMYLTRANSFERASE, MITOCHONDRIAL"/>
    <property type="match status" value="1"/>
</dbReference>
<feature type="signal peptide" evidence="2">
    <location>
        <begin position="1"/>
        <end position="17"/>
    </location>
</feature>
<dbReference type="InterPro" id="IPR002376">
    <property type="entry name" value="Formyl_transf_N"/>
</dbReference>
<evidence type="ECO:0000313" key="4">
    <source>
        <dbReference type="EMBL" id="KDN61576.1"/>
    </source>
</evidence>
<feature type="domain" description="Formyl transferase N-terminal" evidence="3">
    <location>
        <begin position="40"/>
        <end position="195"/>
    </location>
</feature>
<dbReference type="HOGENOM" id="CLU_033347_0_2_1"/>
<dbReference type="InterPro" id="IPR041711">
    <property type="entry name" value="Met-tRNA-FMT_N"/>
</dbReference>
<dbReference type="OMA" id="GWQPRND"/>
<dbReference type="OrthoDB" id="10268103at2759"/>
<dbReference type="PANTHER" id="PTHR11138">
    <property type="entry name" value="METHIONYL-TRNA FORMYLTRANSFERASE"/>
    <property type="match status" value="1"/>
</dbReference>
<dbReference type="Proteomes" id="UP000027238">
    <property type="component" value="Unassembled WGS sequence"/>
</dbReference>
<dbReference type="GO" id="GO:0005739">
    <property type="term" value="C:mitochondrion"/>
    <property type="evidence" value="ECO:0007669"/>
    <property type="project" value="TreeGrafter"/>
</dbReference>
<dbReference type="SUPFAM" id="SSF53328">
    <property type="entry name" value="Formyltransferase"/>
    <property type="match status" value="1"/>
</dbReference>
<name>A0A066X756_COLSU</name>
<keyword evidence="2" id="KW-0732">Signal</keyword>
<evidence type="ECO:0000259" key="3">
    <source>
        <dbReference type="Pfam" id="PF00551"/>
    </source>
</evidence>
<dbReference type="EMBL" id="JMSE01001400">
    <property type="protein sequence ID" value="KDN61576.1"/>
    <property type="molecule type" value="Genomic_DNA"/>
</dbReference>
<dbReference type="Gene3D" id="3.40.50.12230">
    <property type="match status" value="1"/>
</dbReference>
<keyword evidence="4" id="KW-0808">Transferase</keyword>
<accession>A0A066X756</accession>
<dbReference type="STRING" id="1173701.A0A066X756"/>
<evidence type="ECO:0000313" key="5">
    <source>
        <dbReference type="Proteomes" id="UP000027238"/>
    </source>
</evidence>
<protein>
    <recommendedName>
        <fullName evidence="1">methionyl-tRNA formyltransferase</fullName>
        <ecNumber evidence="1">2.1.2.9</ecNumber>
    </recommendedName>
</protein>
<dbReference type="AlphaFoldDB" id="A0A066X756"/>
<proteinExistence type="predicted"/>
<dbReference type="GO" id="GO:0004479">
    <property type="term" value="F:methionyl-tRNA formyltransferase activity"/>
    <property type="evidence" value="ECO:0007669"/>
    <property type="project" value="UniProtKB-EC"/>
</dbReference>
<dbReference type="InterPro" id="IPR036477">
    <property type="entry name" value="Formyl_transf_N_sf"/>
</dbReference>